<proteinExistence type="predicted"/>
<organism evidence="2 3">
    <name type="scientific">Nostoc paludosum FACHB-159</name>
    <dbReference type="NCBI Taxonomy" id="2692908"/>
    <lineage>
        <taxon>Bacteria</taxon>
        <taxon>Bacillati</taxon>
        <taxon>Cyanobacteriota</taxon>
        <taxon>Cyanophyceae</taxon>
        <taxon>Nostocales</taxon>
        <taxon>Nostocaceae</taxon>
        <taxon>Nostoc</taxon>
    </lineage>
</organism>
<dbReference type="Gene3D" id="2.30.130.30">
    <property type="entry name" value="Hypothetical protein"/>
    <property type="match status" value="1"/>
</dbReference>
<evidence type="ECO:0000259" key="1">
    <source>
        <dbReference type="Pfam" id="PF04266"/>
    </source>
</evidence>
<dbReference type="InterPro" id="IPR007374">
    <property type="entry name" value="ASCH_domain"/>
</dbReference>
<dbReference type="Pfam" id="PF04266">
    <property type="entry name" value="ASCH"/>
    <property type="match status" value="1"/>
</dbReference>
<dbReference type="CDD" id="cd06554">
    <property type="entry name" value="ASCH_ASC-1_like"/>
    <property type="match status" value="1"/>
</dbReference>
<accession>A0ABR8KPN4</accession>
<dbReference type="SUPFAM" id="SSF88697">
    <property type="entry name" value="PUA domain-like"/>
    <property type="match status" value="1"/>
</dbReference>
<dbReference type="Proteomes" id="UP000637383">
    <property type="component" value="Unassembled WGS sequence"/>
</dbReference>
<dbReference type="EMBL" id="JACJTU010000100">
    <property type="protein sequence ID" value="MBD2739647.1"/>
    <property type="molecule type" value="Genomic_DNA"/>
</dbReference>
<evidence type="ECO:0000313" key="3">
    <source>
        <dbReference type="Proteomes" id="UP000637383"/>
    </source>
</evidence>
<reference evidence="2 3" key="1">
    <citation type="journal article" date="2020" name="ISME J.">
        <title>Comparative genomics reveals insights into cyanobacterial evolution and habitat adaptation.</title>
        <authorList>
            <person name="Chen M.Y."/>
            <person name="Teng W.K."/>
            <person name="Zhao L."/>
            <person name="Hu C.X."/>
            <person name="Zhou Y.K."/>
            <person name="Han B.P."/>
            <person name="Song L.R."/>
            <person name="Shu W.S."/>
        </authorList>
    </citation>
    <scope>NUCLEOTIDE SEQUENCE [LARGE SCALE GENOMIC DNA]</scope>
    <source>
        <strain evidence="2 3">FACHB-159</strain>
    </source>
</reference>
<keyword evidence="3" id="KW-1185">Reference proteome</keyword>
<evidence type="ECO:0000313" key="2">
    <source>
        <dbReference type="EMBL" id="MBD2739647.1"/>
    </source>
</evidence>
<dbReference type="RefSeq" id="WP_190960134.1">
    <property type="nucleotide sequence ID" value="NZ_JACJTU010000100.1"/>
</dbReference>
<feature type="domain" description="ASCH" evidence="1">
    <location>
        <begin position="9"/>
        <end position="98"/>
    </location>
</feature>
<dbReference type="InterPro" id="IPR015947">
    <property type="entry name" value="PUA-like_sf"/>
</dbReference>
<protein>
    <submittedName>
        <fullName evidence="2">ASCH domain-containing protein</fullName>
    </submittedName>
</protein>
<sequence length="159" mass="18154">MSTTIIKAISLHQPWASLIPMGLKKYETRSWSTSYRGPLLICAAKKTSTPQKLTHNYLFEKYQQILVDTDNYIEWDDLPFGCAVALVELTACISMTQAFINQQSLSELDTGDWRIGRMAWKLDNIRRIVQPIPIIGKQGLFNTEIVLPERLEPILTQSL</sequence>
<comment type="caution">
    <text evidence="2">The sequence shown here is derived from an EMBL/GenBank/DDBJ whole genome shotgun (WGS) entry which is preliminary data.</text>
</comment>
<gene>
    <name evidence="2" type="ORF">H6H03_38355</name>
</gene>
<name>A0ABR8KPN4_9NOSO</name>